<dbReference type="Proteomes" id="UP000003160">
    <property type="component" value="Unassembled WGS sequence"/>
</dbReference>
<gene>
    <name evidence="1" type="ORF">HMPREF0645_0747</name>
</gene>
<evidence type="ECO:0000313" key="1">
    <source>
        <dbReference type="EMBL" id="EFA44822.1"/>
    </source>
</evidence>
<dbReference type="eggNOG" id="COG3507">
    <property type="taxonomic scope" value="Bacteria"/>
</dbReference>
<dbReference type="AlphaFoldDB" id="D1PUW2"/>
<proteinExistence type="predicted"/>
<comment type="caution">
    <text evidence="1">The sequence shown here is derived from an EMBL/GenBank/DDBJ whole genome shotgun (WGS) entry which is preliminary data.</text>
</comment>
<dbReference type="EMBL" id="ACKS01000033">
    <property type="protein sequence ID" value="EFA44822.1"/>
    <property type="molecule type" value="Genomic_DNA"/>
</dbReference>
<protein>
    <submittedName>
        <fullName evidence="1">Uncharacterized protein</fullName>
    </submittedName>
</protein>
<evidence type="ECO:0000313" key="2">
    <source>
        <dbReference type="Proteomes" id="UP000003160"/>
    </source>
</evidence>
<organism evidence="1 2">
    <name type="scientific">Hallella bergensis DSM 17361</name>
    <dbReference type="NCBI Taxonomy" id="585502"/>
    <lineage>
        <taxon>Bacteria</taxon>
        <taxon>Pseudomonadati</taxon>
        <taxon>Bacteroidota</taxon>
        <taxon>Bacteroidia</taxon>
        <taxon>Bacteroidales</taxon>
        <taxon>Prevotellaceae</taxon>
        <taxon>Hallella</taxon>
    </lineage>
</organism>
<accession>D1PUW2</accession>
<keyword evidence="2" id="KW-1185">Reference proteome</keyword>
<dbReference type="HOGENOM" id="CLU_2701677_0_0_10"/>
<name>D1PUW2_9BACT</name>
<sequence length="73" mass="8193">MKSETLCVQGGWEPESGELQPITPPNFGHGMLFRDFDGQLLMSVHSHKSVKGRYVRIPHLFKVDLSGDKLVVD</sequence>
<reference evidence="1 2" key="1">
    <citation type="submission" date="2009-10" db="EMBL/GenBank/DDBJ databases">
        <authorList>
            <person name="Qin X."/>
            <person name="Bachman B."/>
            <person name="Battles P."/>
            <person name="Bell A."/>
            <person name="Bess C."/>
            <person name="Bickham C."/>
            <person name="Chaboub L."/>
            <person name="Chen D."/>
            <person name="Coyle M."/>
            <person name="Deiros D.R."/>
            <person name="Dinh H."/>
            <person name="Forbes L."/>
            <person name="Fowler G."/>
            <person name="Francisco L."/>
            <person name="Fu Q."/>
            <person name="Gubbala S."/>
            <person name="Hale W."/>
            <person name="Han Y."/>
            <person name="Hemphill L."/>
            <person name="Highlander S.K."/>
            <person name="Hirani K."/>
            <person name="Hogues M."/>
            <person name="Jackson L."/>
            <person name="Jakkamsetti A."/>
            <person name="Javaid M."/>
            <person name="Jiang H."/>
            <person name="Korchina V."/>
            <person name="Kovar C."/>
            <person name="Lara F."/>
            <person name="Lee S."/>
            <person name="Mata R."/>
            <person name="Mathew T."/>
            <person name="Moen C."/>
            <person name="Morales K."/>
            <person name="Munidasa M."/>
            <person name="Nazareth L."/>
            <person name="Ngo R."/>
            <person name="Nguyen L."/>
            <person name="Okwuonu G."/>
            <person name="Ongeri F."/>
            <person name="Patil S."/>
            <person name="Petrosino J."/>
            <person name="Pham C."/>
            <person name="Pham P."/>
            <person name="Pu L.-L."/>
            <person name="Puazo M."/>
            <person name="Raj R."/>
            <person name="Reid J."/>
            <person name="Rouhana J."/>
            <person name="Saada N."/>
            <person name="Shang Y."/>
            <person name="Simmons D."/>
            <person name="Thornton R."/>
            <person name="Warren J."/>
            <person name="Weissenberger G."/>
            <person name="Zhang J."/>
            <person name="Zhang L."/>
            <person name="Zhou C."/>
            <person name="Zhu D."/>
            <person name="Muzny D."/>
            <person name="Worley K."/>
            <person name="Gibbs R."/>
        </authorList>
    </citation>
    <scope>NUCLEOTIDE SEQUENCE [LARGE SCALE GENOMIC DNA]</scope>
    <source>
        <strain evidence="1 2">DSM 17361</strain>
    </source>
</reference>